<gene>
    <name evidence="1" type="ORF">PGIGA_G00144560</name>
</gene>
<keyword evidence="2" id="KW-1185">Reference proteome</keyword>
<proteinExistence type="predicted"/>
<name>A0ACC5XMA6_PANGG</name>
<protein>
    <submittedName>
        <fullName evidence="1">Uncharacterized protein</fullName>
    </submittedName>
</protein>
<sequence>MSGPVTSRSRVYPDVNTQRPREYWDYESHVVEWGNQDDYQLVRKLGRGKYSEVFEAINITNNEKVVVKILKPVKKKKIKREIKILENLRGGPNIITLLDIVKDPVSRTPALVFEHVNNTDFKQLYQTLSDYDIRFYMYEILRALDYCHSMGIMHRDVKPHNVMIDHEHRKLRLIDWGLAEFYHPSQEYNVRVASRYFKGPELLVDYQLVIRIKMAVWTCRLLRTAAVLLPRAGAGTPAEGGAVIHCVRTVKTSTWWDEHLTADNVEFMKREVTEEYRELTAAKLNPLKDEPWPRHEWEEQSRRVGLVAVKLGMMPVWTTSGDRHVVTMLQVQDCHVIKHIPKDAYDGRSAALVVGAKNVSPFHRSAEYLEMFQNVGVPPKQKLTTFRVTENAVIKPGTPLYAAHFRPGHYVDVTAKTIGKGFQGVMKRWGFKGQPATHGQTKTHRRPGSLGPGGDPAKVFKGKKMPGRMGNIYDTAFGLKVWRVNTKNNILYVNGSVPGHRNCLVKVRDTVLPRHLVKNRNPPFPTYFTDGDEELPEDLYAEDMFQFGEPIPE</sequence>
<accession>A0ACC5XMA6</accession>
<evidence type="ECO:0000313" key="1">
    <source>
        <dbReference type="EMBL" id="MCI4392312.1"/>
    </source>
</evidence>
<organism evidence="1 2">
    <name type="scientific">Pangasianodon gigas</name>
    <name type="common">Mekong giant catfish</name>
    <name type="synonym">Pangasius gigas</name>
    <dbReference type="NCBI Taxonomy" id="30993"/>
    <lineage>
        <taxon>Eukaryota</taxon>
        <taxon>Metazoa</taxon>
        <taxon>Chordata</taxon>
        <taxon>Craniata</taxon>
        <taxon>Vertebrata</taxon>
        <taxon>Euteleostomi</taxon>
        <taxon>Actinopterygii</taxon>
        <taxon>Neopterygii</taxon>
        <taxon>Teleostei</taxon>
        <taxon>Ostariophysi</taxon>
        <taxon>Siluriformes</taxon>
        <taxon>Pangasiidae</taxon>
        <taxon>Pangasianodon</taxon>
    </lineage>
</organism>
<evidence type="ECO:0000313" key="2">
    <source>
        <dbReference type="Proteomes" id="UP000829447"/>
    </source>
</evidence>
<reference evidence="1 2" key="1">
    <citation type="journal article" date="2022" name="bioRxiv">
        <title>An ancient truncated duplication of the anti-Mullerian hormone receptor type 2 gene is a potential conserved master sex determinant in the Pangasiidae catfish family.</title>
        <authorList>
            <person name="Wen M."/>
            <person name="Pan Q."/>
            <person name="Jouanno E."/>
            <person name="Montfort J."/>
            <person name="Zahm M."/>
            <person name="Cabau C."/>
            <person name="Klopp C."/>
            <person name="Iampietro C."/>
            <person name="Roques C."/>
            <person name="Bouchez O."/>
            <person name="Castinel A."/>
            <person name="Donnadieu C."/>
            <person name="Parrinello H."/>
            <person name="Poncet C."/>
            <person name="Belmonte E."/>
            <person name="Gautier V."/>
            <person name="Avarre J.-C."/>
            <person name="Dugue R."/>
            <person name="Gustiano R."/>
            <person name="Ha T.T.T."/>
            <person name="Campet M."/>
            <person name="Sriphairoj K."/>
            <person name="Ribolli J."/>
            <person name="de Almeida F.L."/>
            <person name="Desvignes T."/>
            <person name="Postlethwait J.H."/>
            <person name="Bucao C.F."/>
            <person name="Robinson-Rechavi M."/>
            <person name="Bobe J."/>
            <person name="Herpin A."/>
            <person name="Guiguen Y."/>
        </authorList>
    </citation>
    <scope>NUCLEOTIDE SEQUENCE [LARGE SCALE GENOMIC DNA]</scope>
    <source>
        <strain evidence="1">YG-Dec2019</strain>
    </source>
</reference>
<dbReference type="Proteomes" id="UP000829447">
    <property type="component" value="Linkage Group LG23"/>
</dbReference>
<dbReference type="EMBL" id="CM040476">
    <property type="protein sequence ID" value="MCI4392312.1"/>
    <property type="molecule type" value="Genomic_DNA"/>
</dbReference>
<comment type="caution">
    <text evidence="1">The sequence shown here is derived from an EMBL/GenBank/DDBJ whole genome shotgun (WGS) entry which is preliminary data.</text>
</comment>